<dbReference type="SUPFAM" id="SSF55729">
    <property type="entry name" value="Acyl-CoA N-acyltransferases (Nat)"/>
    <property type="match status" value="1"/>
</dbReference>
<dbReference type="EMBL" id="LBVL01000013">
    <property type="protein sequence ID" value="KKQ84887.1"/>
    <property type="molecule type" value="Genomic_DNA"/>
</dbReference>
<feature type="domain" description="BioF2-like acetyltransferase" evidence="1">
    <location>
        <begin position="195"/>
        <end position="334"/>
    </location>
</feature>
<dbReference type="InterPro" id="IPR038740">
    <property type="entry name" value="BioF2-like_GNAT_dom"/>
</dbReference>
<dbReference type="Gene3D" id="3.40.630.30">
    <property type="match status" value="1"/>
</dbReference>
<accession>A0A0G0L1L2</accession>
<name>A0A0G0L1L2_9BACT</name>
<organism evidence="2 3">
    <name type="scientific">Candidatus Woesebacteria bacterium GW2011_GWB1_38_8</name>
    <dbReference type="NCBI Taxonomy" id="1618570"/>
    <lineage>
        <taxon>Bacteria</taxon>
        <taxon>Candidatus Woeseibacteriota</taxon>
    </lineage>
</organism>
<protein>
    <recommendedName>
        <fullName evidence="1">BioF2-like acetyltransferase domain-containing protein</fullName>
    </recommendedName>
</protein>
<dbReference type="AlphaFoldDB" id="A0A0G0L1L2"/>
<proteinExistence type="predicted"/>
<sequence>MENNLPTNTSINLFESYRKISQNKYFDLPERNIALKKHYTNGNYDKVSKLRVEVGDDLKECKKLWDIFKKEESVFDLWKFRYPFHKYYLCKPYFLTIYIDSDPVGLLPLSYDPTVNGYRWFGTSWPEDNKFFVKDPIFVPLLMYLAPYPVALYAIEADEKNKLPDFTPLEIDDSKYILDLTRHLSFADYLNTLKKKKRYNFKRDIKKFKSLQTITEINNSSRFDEMIVIGKERFKIKGDISEWEENPQSIEMSRELMLDNPDYITRTVSAIIGNELAGSDMISIYKGKYYCLGGAYNTKSFSGIGNYMNYLEIEDALNMGCKVIDFLQIDYGWKHKWFTEVPLYKYERL</sequence>
<dbReference type="Pfam" id="PF13480">
    <property type="entry name" value="Acetyltransf_6"/>
    <property type="match status" value="1"/>
</dbReference>
<evidence type="ECO:0000313" key="2">
    <source>
        <dbReference type="EMBL" id="KKQ84887.1"/>
    </source>
</evidence>
<evidence type="ECO:0000259" key="1">
    <source>
        <dbReference type="Pfam" id="PF13480"/>
    </source>
</evidence>
<gene>
    <name evidence="2" type="ORF">UT08_C0013G0024</name>
</gene>
<comment type="caution">
    <text evidence="2">The sequence shown here is derived from an EMBL/GenBank/DDBJ whole genome shotgun (WGS) entry which is preliminary data.</text>
</comment>
<evidence type="ECO:0000313" key="3">
    <source>
        <dbReference type="Proteomes" id="UP000034081"/>
    </source>
</evidence>
<dbReference type="Proteomes" id="UP000034081">
    <property type="component" value="Unassembled WGS sequence"/>
</dbReference>
<reference evidence="2 3" key="1">
    <citation type="journal article" date="2015" name="Nature">
        <title>rRNA introns, odd ribosomes, and small enigmatic genomes across a large radiation of phyla.</title>
        <authorList>
            <person name="Brown C.T."/>
            <person name="Hug L.A."/>
            <person name="Thomas B.C."/>
            <person name="Sharon I."/>
            <person name="Castelle C.J."/>
            <person name="Singh A."/>
            <person name="Wilkins M.J."/>
            <person name="Williams K.H."/>
            <person name="Banfield J.F."/>
        </authorList>
    </citation>
    <scope>NUCLEOTIDE SEQUENCE [LARGE SCALE GENOMIC DNA]</scope>
</reference>
<dbReference type="InterPro" id="IPR016181">
    <property type="entry name" value="Acyl_CoA_acyltransferase"/>
</dbReference>